<reference evidence="1" key="1">
    <citation type="submission" date="2023-07" db="EMBL/GenBank/DDBJ databases">
        <authorList>
            <person name="Pelsma A.J. K."/>
        </authorList>
    </citation>
    <scope>NUCLEOTIDE SEQUENCE</scope>
</reference>
<name>A0AA48R9X4_9ZZZZ</name>
<evidence type="ECO:0000313" key="1">
    <source>
        <dbReference type="EMBL" id="CAJ0851919.1"/>
    </source>
</evidence>
<sequence>MIQPRAPLLAVFALWGALPDAQAQESPKDVIAAHLRLQGYSCDAPKSARRDIRASRPDEAVWLIDCRNARYRVRLVPNMADVIEPL</sequence>
<protein>
    <submittedName>
        <fullName evidence="1">Uncharacterized protein</fullName>
    </submittedName>
</protein>
<accession>A0AA48R9X4</accession>
<organism evidence="1">
    <name type="scientific">freshwater sediment metagenome</name>
    <dbReference type="NCBI Taxonomy" id="556182"/>
    <lineage>
        <taxon>unclassified sequences</taxon>
        <taxon>metagenomes</taxon>
        <taxon>ecological metagenomes</taxon>
    </lineage>
</organism>
<proteinExistence type="predicted"/>
<gene>
    <name evidence="1" type="ORF">AMST5_00489</name>
</gene>
<dbReference type="EMBL" id="OY288114">
    <property type="protein sequence ID" value="CAJ0851919.1"/>
    <property type="molecule type" value="Genomic_DNA"/>
</dbReference>
<dbReference type="AlphaFoldDB" id="A0AA48R9X4"/>